<name>A0A174FH38_9FIRM</name>
<feature type="transmembrane region" description="Helical" evidence="2">
    <location>
        <begin position="48"/>
        <end position="69"/>
    </location>
</feature>
<feature type="transmembrane region" description="Helical" evidence="2">
    <location>
        <begin position="282"/>
        <end position="311"/>
    </location>
</feature>
<dbReference type="GO" id="GO:0005886">
    <property type="term" value="C:plasma membrane"/>
    <property type="evidence" value="ECO:0007669"/>
    <property type="project" value="UniProtKB-SubCell"/>
</dbReference>
<dbReference type="SUPFAM" id="SSF103473">
    <property type="entry name" value="MFS general substrate transporter"/>
    <property type="match status" value="1"/>
</dbReference>
<feature type="transmembrane region" description="Helical" evidence="2">
    <location>
        <begin position="81"/>
        <end position="108"/>
    </location>
</feature>
<reference evidence="3 4" key="1">
    <citation type="submission" date="2015-09" db="EMBL/GenBank/DDBJ databases">
        <authorList>
            <consortium name="Pathogen Informatics"/>
        </authorList>
    </citation>
    <scope>NUCLEOTIDE SEQUENCE [LARGE SCALE GENOMIC DNA]</scope>
    <source>
        <strain evidence="3 4">2789STDY5608849</strain>
    </source>
</reference>
<dbReference type="Gene3D" id="1.20.1250.20">
    <property type="entry name" value="MFS general substrate transporter like domains"/>
    <property type="match status" value="1"/>
</dbReference>
<gene>
    <name evidence="3" type="ORF">ERS852406_02067</name>
</gene>
<evidence type="ECO:0000256" key="1">
    <source>
        <dbReference type="ARBA" id="ARBA00004651"/>
    </source>
</evidence>
<dbReference type="InterPro" id="IPR036259">
    <property type="entry name" value="MFS_trans_sf"/>
</dbReference>
<dbReference type="RefSeq" id="WP_055227973.1">
    <property type="nucleotide sequence ID" value="NZ_CYYV01000009.1"/>
</dbReference>
<keyword evidence="2" id="KW-1133">Transmembrane helix</keyword>
<dbReference type="PANTHER" id="PTHR23530">
    <property type="entry name" value="TRANSPORT PROTEIN-RELATED"/>
    <property type="match status" value="1"/>
</dbReference>
<evidence type="ECO:0000313" key="3">
    <source>
        <dbReference type="EMBL" id="CUO47435.1"/>
    </source>
</evidence>
<organism evidence="3 4">
    <name type="scientific">Fusicatenibacter saccharivorans</name>
    <dbReference type="NCBI Taxonomy" id="1150298"/>
    <lineage>
        <taxon>Bacteria</taxon>
        <taxon>Bacillati</taxon>
        <taxon>Bacillota</taxon>
        <taxon>Clostridia</taxon>
        <taxon>Lachnospirales</taxon>
        <taxon>Lachnospiraceae</taxon>
        <taxon>Fusicatenibacter</taxon>
    </lineage>
</organism>
<dbReference type="AlphaFoldDB" id="A0A174FH38"/>
<feature type="transmembrane region" description="Helical" evidence="2">
    <location>
        <begin position="221"/>
        <end position="239"/>
    </location>
</feature>
<comment type="subcellular location">
    <subcellularLocation>
        <location evidence="1">Cell membrane</location>
        <topology evidence="1">Multi-pass membrane protein</topology>
    </subcellularLocation>
</comment>
<evidence type="ECO:0000256" key="2">
    <source>
        <dbReference type="SAM" id="Phobius"/>
    </source>
</evidence>
<evidence type="ECO:0000313" key="4">
    <source>
        <dbReference type="Proteomes" id="UP000095706"/>
    </source>
</evidence>
<feature type="transmembrane region" description="Helical" evidence="2">
    <location>
        <begin position="251"/>
        <end position="270"/>
    </location>
</feature>
<feature type="transmembrane region" description="Helical" evidence="2">
    <location>
        <begin position="141"/>
        <end position="162"/>
    </location>
</feature>
<keyword evidence="2" id="KW-0472">Membrane</keyword>
<dbReference type="Pfam" id="PF07690">
    <property type="entry name" value="MFS_1"/>
    <property type="match status" value="1"/>
</dbReference>
<feature type="transmembrane region" description="Helical" evidence="2">
    <location>
        <begin position="12"/>
        <end position="36"/>
    </location>
</feature>
<accession>A0A174FH38</accession>
<keyword evidence="2" id="KW-0812">Transmembrane</keyword>
<dbReference type="InterPro" id="IPR011701">
    <property type="entry name" value="MFS"/>
</dbReference>
<proteinExistence type="predicted"/>
<dbReference type="InterPro" id="IPR053160">
    <property type="entry name" value="MFS_DHA3_Transporter"/>
</dbReference>
<dbReference type="GO" id="GO:0022857">
    <property type="term" value="F:transmembrane transporter activity"/>
    <property type="evidence" value="ECO:0007669"/>
    <property type="project" value="InterPro"/>
</dbReference>
<feature type="transmembrane region" description="Helical" evidence="2">
    <location>
        <begin position="337"/>
        <end position="361"/>
    </location>
</feature>
<sequence length="362" mass="39955">MSEKNTRKQIRTLYLMTTVGYFQIAAASWVALLALRGFSLLQIGMLESIFHIVSLCFELPSGVVADVFGRRKTLIASQMTSLISGMLMIFSTGFATTALALGCSALSYNLASGTREALAYDSLKQNGDEWFYARFSSTEMMLYRITNSTATLCAGLALWLGYRRAYAIDLFFGLIALGISFRLAEVKTDATPVHYPVGQEIVSVVQESWQFLVREKKARNIMLVNALIGAVSTLVLFFLQAKLPLTGMNSALLGPALFVMGLGAALGSRMTAYFHKYRYRAILLFGTIGVLFAFLMSFTGLPALMVFGGFIGSFSDDFLEVRTDILLNDMIPSRQRATLMSVNSFVFSMIMIVLSTVFGWIM</sequence>
<dbReference type="EMBL" id="CYYV01000009">
    <property type="protein sequence ID" value="CUO47435.1"/>
    <property type="molecule type" value="Genomic_DNA"/>
</dbReference>
<dbReference type="Proteomes" id="UP000095706">
    <property type="component" value="Unassembled WGS sequence"/>
</dbReference>
<protein>
    <submittedName>
        <fullName evidence="3">Major Facilitator Superfamily</fullName>
    </submittedName>
</protein>
<dbReference type="PANTHER" id="PTHR23530:SF1">
    <property type="entry name" value="PERMEASE, MAJOR FACILITATOR SUPERFAMILY-RELATED"/>
    <property type="match status" value="1"/>
</dbReference>